<reference evidence="4 5" key="1">
    <citation type="submission" date="2020-01" db="EMBL/GenBank/DDBJ databases">
        <title>Genomes of bacteria type strains.</title>
        <authorList>
            <person name="Chen J."/>
            <person name="Zhu S."/>
            <person name="Chen J."/>
        </authorList>
    </citation>
    <scope>NUCLEOTIDE SEQUENCE [LARGE SCALE GENOMIC DNA]</scope>
    <source>
        <strain evidence="4 5">KCTC 52919</strain>
    </source>
</reference>
<comment type="caution">
    <text evidence="4">The sequence shown here is derived from an EMBL/GenBank/DDBJ whole genome shotgun (WGS) entry which is preliminary data.</text>
</comment>
<accession>A0A6L9MMV8</accession>
<dbReference type="InterPro" id="IPR003959">
    <property type="entry name" value="ATPase_AAA_core"/>
</dbReference>
<dbReference type="GO" id="GO:0004222">
    <property type="term" value="F:metalloendopeptidase activity"/>
    <property type="evidence" value="ECO:0007669"/>
    <property type="project" value="InterPro"/>
</dbReference>
<evidence type="ECO:0000256" key="1">
    <source>
        <dbReference type="RuleBase" id="RU003651"/>
    </source>
</evidence>
<comment type="similarity">
    <text evidence="1">Belongs to the AAA ATPase family.</text>
</comment>
<dbReference type="SMART" id="SM00382">
    <property type="entry name" value="AAA"/>
    <property type="match status" value="1"/>
</dbReference>
<organism evidence="4 5">
    <name type="scientific">Aurantimonas aggregata</name>
    <dbReference type="NCBI Taxonomy" id="2047720"/>
    <lineage>
        <taxon>Bacteria</taxon>
        <taxon>Pseudomonadati</taxon>
        <taxon>Pseudomonadota</taxon>
        <taxon>Alphaproteobacteria</taxon>
        <taxon>Hyphomicrobiales</taxon>
        <taxon>Aurantimonadaceae</taxon>
        <taxon>Aurantimonas</taxon>
    </lineage>
</organism>
<dbReference type="EMBL" id="JAAAMJ010000023">
    <property type="protein sequence ID" value="NDV88936.1"/>
    <property type="molecule type" value="Genomic_DNA"/>
</dbReference>
<dbReference type="Gene3D" id="1.10.8.60">
    <property type="match status" value="1"/>
</dbReference>
<dbReference type="GO" id="GO:0005524">
    <property type="term" value="F:ATP binding"/>
    <property type="evidence" value="ECO:0007669"/>
    <property type="project" value="UniProtKB-KW"/>
</dbReference>
<protein>
    <submittedName>
        <fullName evidence="4">AAA family ATPase</fullName>
    </submittedName>
</protein>
<dbReference type="Gene3D" id="1.20.58.760">
    <property type="entry name" value="Peptidase M41"/>
    <property type="match status" value="1"/>
</dbReference>
<dbReference type="SUPFAM" id="SSF52540">
    <property type="entry name" value="P-loop containing nucleoside triphosphate hydrolases"/>
    <property type="match status" value="1"/>
</dbReference>
<dbReference type="GO" id="GO:0030163">
    <property type="term" value="P:protein catabolic process"/>
    <property type="evidence" value="ECO:0007669"/>
    <property type="project" value="TreeGrafter"/>
</dbReference>
<keyword evidence="5" id="KW-1185">Reference proteome</keyword>
<dbReference type="Gene3D" id="3.40.50.300">
    <property type="entry name" value="P-loop containing nucleotide triphosphate hydrolases"/>
    <property type="match status" value="1"/>
</dbReference>
<feature type="region of interest" description="Disordered" evidence="2">
    <location>
        <begin position="280"/>
        <end position="318"/>
    </location>
</feature>
<dbReference type="CDD" id="cd19481">
    <property type="entry name" value="RecA-like_protease"/>
    <property type="match status" value="1"/>
</dbReference>
<proteinExistence type="inferred from homology"/>
<sequence>MALPKRPRTKLRLDIQPAEPAPAIDATSGEHKVAESVATLLLIEQALRRNDMDVGHLVDRFDRPGSVVLLLARVEGFAAAALRVLEAGSILPGRTQTLDVDYVKPGGYARFADDEDIRWRIVTMIAGEHDSRPDVEADPLIRIHITHVARTPYPLLVIAEAPPIPSLLALAADVVLDGGSLDADIIAETAARVVGHDPDAVRSVLAAALFDPRRLSVADLSVAIRPGVPVDRMIAMLTHLASGPGEDDEGDASGSSSTPTLSEFLLRSKGDSDWDRRVESLPADAKGRHHRKSGTGSQRPGKSGNKEAASKSGSEVILPEASGDPFRLSVETLAGFGEARGWALDLKADLALWRAGSLPWDQISSRLLLSGPPGTGKTTYAKALCNSLDLPLHVSSVSTWLEASYLGNVIARMNAAFAEARQNAPSILFIDECDGIGKRQPQDRDFADYWNALVNKLLELLDGAAKAEGVIIVGATNRPEAMDEALKRSGRWEKQIAIPMPDREALKGILAHHVGPELAGLVAAAHPDAPMPHQREPVAAVLTQLARQANGRSGADIERLVREARGKARREGRGLTHADLTARLANGRPARPQDLRYRMAVHEAGHAVVRRALNVGSELSLSIEAAEGGYAESMLDLNVVQSEAWVMAIIAAYLAGRAAETMVFGNVTVGSGGERTSDLASATRLALSLEIELGFGERPLLHRPMQHAELLLLRDDPLSHAVHARLEAALALATRTLEADRAMLLLLADALCAAGSMDTAEVEAVLAAGDGGASADATAEARSGAKAKGAATAVPKVDRPTASAGRTTSNCAPADRRLANGASQAKPPEPPS</sequence>
<keyword evidence="1" id="KW-0547">Nucleotide-binding</keyword>
<feature type="domain" description="AAA+ ATPase" evidence="3">
    <location>
        <begin position="363"/>
        <end position="516"/>
    </location>
</feature>
<gene>
    <name evidence="4" type="ORF">GTW51_19820</name>
</gene>
<dbReference type="InterPro" id="IPR027417">
    <property type="entry name" value="P-loop_NTPase"/>
</dbReference>
<evidence type="ECO:0000256" key="2">
    <source>
        <dbReference type="SAM" id="MobiDB-lite"/>
    </source>
</evidence>
<dbReference type="Proteomes" id="UP000476332">
    <property type="component" value="Unassembled WGS sequence"/>
</dbReference>
<dbReference type="InterPro" id="IPR003593">
    <property type="entry name" value="AAA+_ATPase"/>
</dbReference>
<dbReference type="Pfam" id="PF00004">
    <property type="entry name" value="AAA"/>
    <property type="match status" value="1"/>
</dbReference>
<evidence type="ECO:0000313" key="4">
    <source>
        <dbReference type="EMBL" id="NDV88936.1"/>
    </source>
</evidence>
<dbReference type="PANTHER" id="PTHR23076">
    <property type="entry name" value="METALLOPROTEASE M41 FTSH"/>
    <property type="match status" value="1"/>
</dbReference>
<dbReference type="SUPFAM" id="SSF140990">
    <property type="entry name" value="FtsH protease domain-like"/>
    <property type="match status" value="1"/>
</dbReference>
<feature type="region of interest" description="Disordered" evidence="2">
    <location>
        <begin position="241"/>
        <end position="260"/>
    </location>
</feature>
<evidence type="ECO:0000259" key="3">
    <source>
        <dbReference type="SMART" id="SM00382"/>
    </source>
</evidence>
<dbReference type="PANTHER" id="PTHR23076:SF97">
    <property type="entry name" value="ATP-DEPENDENT ZINC METALLOPROTEASE YME1L1"/>
    <property type="match status" value="1"/>
</dbReference>
<dbReference type="InterPro" id="IPR037219">
    <property type="entry name" value="Peptidase_M41-like"/>
</dbReference>
<evidence type="ECO:0000313" key="5">
    <source>
        <dbReference type="Proteomes" id="UP000476332"/>
    </source>
</evidence>
<dbReference type="InterPro" id="IPR003960">
    <property type="entry name" value="ATPase_AAA_CS"/>
</dbReference>
<dbReference type="Pfam" id="PF01434">
    <property type="entry name" value="Peptidase_M41"/>
    <property type="match status" value="1"/>
</dbReference>
<dbReference type="InterPro" id="IPR000642">
    <property type="entry name" value="Peptidase_M41"/>
</dbReference>
<keyword evidence="1" id="KW-0067">ATP-binding</keyword>
<dbReference type="AlphaFoldDB" id="A0A6L9MMV8"/>
<dbReference type="GO" id="GO:0004176">
    <property type="term" value="F:ATP-dependent peptidase activity"/>
    <property type="evidence" value="ECO:0007669"/>
    <property type="project" value="InterPro"/>
</dbReference>
<feature type="region of interest" description="Disordered" evidence="2">
    <location>
        <begin position="781"/>
        <end position="832"/>
    </location>
</feature>
<dbReference type="GO" id="GO:0006508">
    <property type="term" value="P:proteolysis"/>
    <property type="evidence" value="ECO:0007669"/>
    <property type="project" value="InterPro"/>
</dbReference>
<dbReference type="PROSITE" id="PS00674">
    <property type="entry name" value="AAA"/>
    <property type="match status" value="1"/>
</dbReference>
<dbReference type="GO" id="GO:0005886">
    <property type="term" value="C:plasma membrane"/>
    <property type="evidence" value="ECO:0007669"/>
    <property type="project" value="TreeGrafter"/>
</dbReference>
<name>A0A6L9MMV8_9HYPH</name>
<dbReference type="RefSeq" id="WP_163045790.1">
    <property type="nucleotide sequence ID" value="NZ_JAAAMJ010000023.1"/>
</dbReference>
<dbReference type="GO" id="GO:0016887">
    <property type="term" value="F:ATP hydrolysis activity"/>
    <property type="evidence" value="ECO:0007669"/>
    <property type="project" value="InterPro"/>
</dbReference>